<dbReference type="OrthoDB" id="8678477at2"/>
<comment type="similarity">
    <text evidence="1">Belongs to the UPF0065 (bug) family.</text>
</comment>
<evidence type="ECO:0000313" key="3">
    <source>
        <dbReference type="Proteomes" id="UP000005808"/>
    </source>
</evidence>
<reference evidence="2 3" key="1">
    <citation type="journal article" date="2012" name="J. Bacteriol.">
        <title>De Novo Genome Project of Cupriavidus basilensis OR16.</title>
        <authorList>
            <person name="Cserhati M."/>
            <person name="Kriszt B."/>
            <person name="Szoboszlay S."/>
            <person name="Toth A."/>
            <person name="Szabo I."/>
            <person name="Tancsics A."/>
            <person name="Nagy I."/>
            <person name="Horvath B."/>
            <person name="Nagy I."/>
            <person name="Kukolya J."/>
        </authorList>
    </citation>
    <scope>NUCLEOTIDE SEQUENCE [LARGE SCALE GENOMIC DNA]</scope>
    <source>
        <strain evidence="2 3">OR16</strain>
    </source>
</reference>
<dbReference type="PROSITE" id="PS51318">
    <property type="entry name" value="TAT"/>
    <property type="match status" value="1"/>
</dbReference>
<comment type="caution">
    <text evidence="2">The sequence shown here is derived from an EMBL/GenBank/DDBJ whole genome shotgun (WGS) entry which is preliminary data.</text>
</comment>
<dbReference type="PANTHER" id="PTHR42928:SF5">
    <property type="entry name" value="BLR1237 PROTEIN"/>
    <property type="match status" value="1"/>
</dbReference>
<dbReference type="AlphaFoldDB" id="H1S481"/>
<evidence type="ECO:0000256" key="1">
    <source>
        <dbReference type="ARBA" id="ARBA00006987"/>
    </source>
</evidence>
<dbReference type="PATRIC" id="fig|1127483.3.peg.2573"/>
<dbReference type="InterPro" id="IPR042100">
    <property type="entry name" value="Bug_dom1"/>
</dbReference>
<name>H1S481_9BURK</name>
<dbReference type="Proteomes" id="UP000005808">
    <property type="component" value="Unassembled WGS sequence"/>
</dbReference>
<dbReference type="PANTHER" id="PTHR42928">
    <property type="entry name" value="TRICARBOXYLATE-BINDING PROTEIN"/>
    <property type="match status" value="1"/>
</dbReference>
<dbReference type="InterPro" id="IPR005064">
    <property type="entry name" value="BUG"/>
</dbReference>
<dbReference type="EMBL" id="AHJE01000029">
    <property type="protein sequence ID" value="EHP42720.1"/>
    <property type="molecule type" value="Genomic_DNA"/>
</dbReference>
<dbReference type="Pfam" id="PF03401">
    <property type="entry name" value="TctC"/>
    <property type="match status" value="1"/>
</dbReference>
<protein>
    <submittedName>
        <fullName evidence="2">Extra-cytoplasmic solute receptor</fullName>
    </submittedName>
</protein>
<dbReference type="SUPFAM" id="SSF53850">
    <property type="entry name" value="Periplasmic binding protein-like II"/>
    <property type="match status" value="1"/>
</dbReference>
<sequence length="334" mass="35167">MNDHNPNAAVRLSRRAMLAGTAAVLCSGTLISRAAWGQSVSRIIVPFPAGGPADFMGRLLAEKLKDVMGRTVIVDNRPGAGTRVAAEVLKNAPADGNSVLLAPVDPMFIGPLIYNNMRFNAATDFKAVTDVAGVQFGLAVNASSPIKTLAEFVQAAKARPAEHSIGISTVGTLLHFLAVEFVGQSHTGSTLVPYRGGGALVTDLMGNQISAGMDATTTFMEYHRAGKLRVLAVAGDKRADALPNVPTFAESGFPNLVTSSRYLLYVRTGTSPDVAAQWGDAVRKILAMPDVREKLGRTGYDLLSGSAPDEVARYSNALAARWTPVIKASGFKGD</sequence>
<dbReference type="PIRSF" id="PIRSF017082">
    <property type="entry name" value="YflP"/>
    <property type="match status" value="1"/>
</dbReference>
<proteinExistence type="inferred from homology"/>
<organism evidence="2 3">
    <name type="scientific">Cupriavidus basilensis OR16</name>
    <dbReference type="NCBI Taxonomy" id="1127483"/>
    <lineage>
        <taxon>Bacteria</taxon>
        <taxon>Pseudomonadati</taxon>
        <taxon>Pseudomonadota</taxon>
        <taxon>Betaproteobacteria</taxon>
        <taxon>Burkholderiales</taxon>
        <taxon>Burkholderiaceae</taxon>
        <taxon>Cupriavidus</taxon>
    </lineage>
</organism>
<keyword evidence="2" id="KW-0675">Receptor</keyword>
<dbReference type="InterPro" id="IPR006311">
    <property type="entry name" value="TAT_signal"/>
</dbReference>
<accession>H1S481</accession>
<dbReference type="RefSeq" id="WP_006158195.1">
    <property type="nucleotide sequence ID" value="NZ_AHJE01000029.1"/>
</dbReference>
<dbReference type="CDD" id="cd13579">
    <property type="entry name" value="PBP2_Bug_NagM"/>
    <property type="match status" value="1"/>
</dbReference>
<evidence type="ECO:0000313" key="2">
    <source>
        <dbReference type="EMBL" id="EHP42720.1"/>
    </source>
</evidence>
<dbReference type="Gene3D" id="3.40.190.10">
    <property type="entry name" value="Periplasmic binding protein-like II"/>
    <property type="match status" value="1"/>
</dbReference>
<gene>
    <name evidence="2" type="ORF">OR16_12825</name>
</gene>
<dbReference type="Gene3D" id="3.40.190.150">
    <property type="entry name" value="Bordetella uptake gene, domain 1"/>
    <property type="match status" value="1"/>
</dbReference>